<keyword evidence="3" id="KW-1185">Reference proteome</keyword>
<organism evidence="1">
    <name type="scientific">Gaeumannomyces tritici (strain R3-111a-1)</name>
    <name type="common">Wheat and barley take-all root rot fungus</name>
    <name type="synonym">Gaeumannomyces graminis var. tritici</name>
    <dbReference type="NCBI Taxonomy" id="644352"/>
    <lineage>
        <taxon>Eukaryota</taxon>
        <taxon>Fungi</taxon>
        <taxon>Dikarya</taxon>
        <taxon>Ascomycota</taxon>
        <taxon>Pezizomycotina</taxon>
        <taxon>Sordariomycetes</taxon>
        <taxon>Sordariomycetidae</taxon>
        <taxon>Magnaporthales</taxon>
        <taxon>Magnaporthaceae</taxon>
        <taxon>Gaeumannomyces</taxon>
    </lineage>
</organism>
<reference evidence="1" key="3">
    <citation type="submission" date="2010-09" db="EMBL/GenBank/DDBJ databases">
        <title>Annotation of Gaeumannomyces graminis var. tritici R3-111a-1.</title>
        <authorList>
            <consortium name="The Broad Institute Genome Sequencing Platform"/>
            <person name="Ma L.-J."/>
            <person name="Dead R."/>
            <person name="Young S.K."/>
            <person name="Zeng Q."/>
            <person name="Gargeya S."/>
            <person name="Fitzgerald M."/>
            <person name="Haas B."/>
            <person name="Abouelleil A."/>
            <person name="Alvarado L."/>
            <person name="Arachchi H.M."/>
            <person name="Berlin A."/>
            <person name="Brown A."/>
            <person name="Chapman S.B."/>
            <person name="Chen Z."/>
            <person name="Dunbar C."/>
            <person name="Freedman E."/>
            <person name="Gearin G."/>
            <person name="Gellesch M."/>
            <person name="Goldberg J."/>
            <person name="Griggs A."/>
            <person name="Gujja S."/>
            <person name="Heiman D."/>
            <person name="Howarth C."/>
            <person name="Larson L."/>
            <person name="Lui A."/>
            <person name="MacDonald P.J.P."/>
            <person name="Mehta T."/>
            <person name="Montmayeur A."/>
            <person name="Murphy C."/>
            <person name="Neiman D."/>
            <person name="Pearson M."/>
            <person name="Priest M."/>
            <person name="Roberts A."/>
            <person name="Saif S."/>
            <person name="Shea T."/>
            <person name="Shenoy N."/>
            <person name="Sisk P."/>
            <person name="Stolte C."/>
            <person name="Sykes S."/>
            <person name="Yandava C."/>
            <person name="Wortman J."/>
            <person name="Nusbaum C."/>
            <person name="Birren B."/>
        </authorList>
    </citation>
    <scope>NUCLEOTIDE SEQUENCE</scope>
    <source>
        <strain evidence="1">R3-111a-1</strain>
    </source>
</reference>
<protein>
    <submittedName>
        <fullName evidence="1 2">Uncharacterized protein</fullName>
    </submittedName>
</protein>
<dbReference type="HOGENOM" id="CLU_2372928_0_0_1"/>
<sequence length="95" mass="10371">METQARLCCAVAPDKTRRDRWGQFGDARSATAELTVLEVEDVTHTPEKVKENAKRGLQDAAFCDGTEYCHGRNDLAEMRPSAMVSGGLDPSLLAC</sequence>
<evidence type="ECO:0000313" key="3">
    <source>
        <dbReference type="Proteomes" id="UP000006039"/>
    </source>
</evidence>
<accession>J3P0B0</accession>
<evidence type="ECO:0000313" key="2">
    <source>
        <dbReference type="EnsemblFungi" id="EJT77043"/>
    </source>
</evidence>
<reference evidence="1" key="2">
    <citation type="submission" date="2010-07" db="EMBL/GenBank/DDBJ databases">
        <authorList>
            <consortium name="The Broad Institute Genome Sequencing Platform"/>
            <consortium name="Broad Institute Genome Sequencing Center for Infectious Disease"/>
            <person name="Ma L.-J."/>
            <person name="Dead R."/>
            <person name="Young S."/>
            <person name="Zeng Q."/>
            <person name="Koehrsen M."/>
            <person name="Alvarado L."/>
            <person name="Berlin A."/>
            <person name="Chapman S.B."/>
            <person name="Chen Z."/>
            <person name="Freedman E."/>
            <person name="Gellesch M."/>
            <person name="Goldberg J."/>
            <person name="Griggs A."/>
            <person name="Gujja S."/>
            <person name="Heilman E.R."/>
            <person name="Heiman D."/>
            <person name="Hepburn T."/>
            <person name="Howarth C."/>
            <person name="Jen D."/>
            <person name="Larson L."/>
            <person name="Mehta T."/>
            <person name="Neiman D."/>
            <person name="Pearson M."/>
            <person name="Roberts A."/>
            <person name="Saif S."/>
            <person name="Shea T."/>
            <person name="Shenoy N."/>
            <person name="Sisk P."/>
            <person name="Stolte C."/>
            <person name="Sykes S."/>
            <person name="Walk T."/>
            <person name="White J."/>
            <person name="Yandava C."/>
            <person name="Haas B."/>
            <person name="Nusbaum C."/>
            <person name="Birren B."/>
        </authorList>
    </citation>
    <scope>NUCLEOTIDE SEQUENCE</scope>
    <source>
        <strain evidence="1">R3-111a-1</strain>
    </source>
</reference>
<dbReference type="VEuPathDB" id="FungiDB:GGTG_06957"/>
<reference evidence="3" key="1">
    <citation type="submission" date="2010-07" db="EMBL/GenBank/DDBJ databases">
        <title>The genome sequence of Gaeumannomyces graminis var. tritici strain R3-111a-1.</title>
        <authorList>
            <consortium name="The Broad Institute Genome Sequencing Platform"/>
            <person name="Ma L.-J."/>
            <person name="Dead R."/>
            <person name="Young S."/>
            <person name="Zeng Q."/>
            <person name="Koehrsen M."/>
            <person name="Alvarado L."/>
            <person name="Berlin A."/>
            <person name="Chapman S.B."/>
            <person name="Chen Z."/>
            <person name="Freedman E."/>
            <person name="Gellesch M."/>
            <person name="Goldberg J."/>
            <person name="Griggs A."/>
            <person name="Gujja S."/>
            <person name="Heilman E.R."/>
            <person name="Heiman D."/>
            <person name="Hepburn T."/>
            <person name="Howarth C."/>
            <person name="Jen D."/>
            <person name="Larson L."/>
            <person name="Mehta T."/>
            <person name="Neiman D."/>
            <person name="Pearson M."/>
            <person name="Roberts A."/>
            <person name="Saif S."/>
            <person name="Shea T."/>
            <person name="Shenoy N."/>
            <person name="Sisk P."/>
            <person name="Stolte C."/>
            <person name="Sykes S."/>
            <person name="Walk T."/>
            <person name="White J."/>
            <person name="Yandava C."/>
            <person name="Haas B."/>
            <person name="Nusbaum C."/>
            <person name="Birren B."/>
        </authorList>
    </citation>
    <scope>NUCLEOTIDE SEQUENCE [LARGE SCALE GENOMIC DNA]</scope>
    <source>
        <strain evidence="3">R3-111a-1</strain>
    </source>
</reference>
<gene>
    <name evidence="2" type="primary">20347415</name>
    <name evidence="1" type="ORF">GGTG_06957</name>
</gene>
<dbReference type="EMBL" id="GL385397">
    <property type="protein sequence ID" value="EJT77043.1"/>
    <property type="molecule type" value="Genomic_DNA"/>
</dbReference>
<reference evidence="2" key="4">
    <citation type="journal article" date="2015" name="G3 (Bethesda)">
        <title>Genome sequences of three phytopathogenic species of the Magnaporthaceae family of fungi.</title>
        <authorList>
            <person name="Okagaki L.H."/>
            <person name="Nunes C.C."/>
            <person name="Sailsbery J."/>
            <person name="Clay B."/>
            <person name="Brown D."/>
            <person name="John T."/>
            <person name="Oh Y."/>
            <person name="Young N."/>
            <person name="Fitzgerald M."/>
            <person name="Haas B.J."/>
            <person name="Zeng Q."/>
            <person name="Young S."/>
            <person name="Adiconis X."/>
            <person name="Fan L."/>
            <person name="Levin J.Z."/>
            <person name="Mitchell T.K."/>
            <person name="Okubara P.A."/>
            <person name="Farman M.L."/>
            <person name="Kohn L.M."/>
            <person name="Birren B."/>
            <person name="Ma L.-J."/>
            <person name="Dean R.A."/>
        </authorList>
    </citation>
    <scope>NUCLEOTIDE SEQUENCE</scope>
    <source>
        <strain evidence="2">R3-111a-1</strain>
    </source>
</reference>
<reference evidence="2" key="5">
    <citation type="submission" date="2018-04" db="UniProtKB">
        <authorList>
            <consortium name="EnsemblFungi"/>
        </authorList>
    </citation>
    <scope>IDENTIFICATION</scope>
    <source>
        <strain evidence="2">R3-111a-1</strain>
    </source>
</reference>
<dbReference type="RefSeq" id="XP_009223043.1">
    <property type="nucleotide sequence ID" value="XM_009224779.1"/>
</dbReference>
<evidence type="ECO:0000313" key="1">
    <source>
        <dbReference type="EMBL" id="EJT77043.1"/>
    </source>
</evidence>
<proteinExistence type="predicted"/>
<dbReference type="AlphaFoldDB" id="J3P0B0"/>
<name>J3P0B0_GAET3</name>
<dbReference type="GeneID" id="20347415"/>
<dbReference type="EnsemblFungi" id="EJT77043">
    <property type="protein sequence ID" value="EJT77043"/>
    <property type="gene ID" value="GGTG_06957"/>
</dbReference>
<dbReference type="Proteomes" id="UP000006039">
    <property type="component" value="Unassembled WGS sequence"/>
</dbReference>